<comment type="caution">
    <text evidence="2">The sequence shown here is derived from an EMBL/GenBank/DDBJ whole genome shotgun (WGS) entry which is preliminary data.</text>
</comment>
<feature type="region of interest" description="Disordered" evidence="1">
    <location>
        <begin position="77"/>
        <end position="118"/>
    </location>
</feature>
<sequence>MTVPSPSFGQSPHVTTPTLKLIPNRNNIATFQIFSPSTTSLPPKRGNSLTALATSIPTISTEIHFNNTNIVVLTNTNAPFRTTTSSADDKDIESSLNRDSSGGSGGLDSHDEFKEMKT</sequence>
<accession>A0ABQ9WYD2</accession>
<gene>
    <name evidence="2" type="ORF">BLNAU_22057</name>
    <name evidence="3" type="ORF">BLNAU_9506</name>
</gene>
<evidence type="ECO:0000313" key="3">
    <source>
        <dbReference type="EMBL" id="KAK2955459.1"/>
    </source>
</evidence>
<dbReference type="EMBL" id="JARBJD010000368">
    <property type="protein sequence ID" value="KAK2943015.1"/>
    <property type="molecule type" value="Genomic_DNA"/>
</dbReference>
<keyword evidence="4" id="KW-1185">Reference proteome</keyword>
<evidence type="ECO:0000313" key="4">
    <source>
        <dbReference type="Proteomes" id="UP001281761"/>
    </source>
</evidence>
<proteinExistence type="predicted"/>
<feature type="compositionally biased region" description="Basic and acidic residues" evidence="1">
    <location>
        <begin position="108"/>
        <end position="118"/>
    </location>
</feature>
<dbReference type="EMBL" id="JARBJD010000066">
    <property type="protein sequence ID" value="KAK2955459.1"/>
    <property type="molecule type" value="Genomic_DNA"/>
</dbReference>
<name>A0ABQ9WYD2_9EUKA</name>
<protein>
    <submittedName>
        <fullName evidence="2">Uncharacterized protein</fullName>
    </submittedName>
</protein>
<organism evidence="2 4">
    <name type="scientific">Blattamonas nauphoetae</name>
    <dbReference type="NCBI Taxonomy" id="2049346"/>
    <lineage>
        <taxon>Eukaryota</taxon>
        <taxon>Metamonada</taxon>
        <taxon>Preaxostyla</taxon>
        <taxon>Oxymonadida</taxon>
        <taxon>Blattamonas</taxon>
    </lineage>
</organism>
<evidence type="ECO:0000313" key="2">
    <source>
        <dbReference type="EMBL" id="KAK2943015.1"/>
    </source>
</evidence>
<reference evidence="2 4" key="1">
    <citation type="journal article" date="2022" name="bioRxiv">
        <title>Genomics of Preaxostyla Flagellates Illuminates Evolutionary Transitions and the Path Towards Mitochondrial Loss.</title>
        <authorList>
            <person name="Novak L.V.F."/>
            <person name="Treitli S.C."/>
            <person name="Pyrih J."/>
            <person name="Halakuc P."/>
            <person name="Pipaliya S.V."/>
            <person name="Vacek V."/>
            <person name="Brzon O."/>
            <person name="Soukal P."/>
            <person name="Eme L."/>
            <person name="Dacks J.B."/>
            <person name="Karnkowska A."/>
            <person name="Elias M."/>
            <person name="Hampl V."/>
        </authorList>
    </citation>
    <scope>NUCLEOTIDE SEQUENCE [LARGE SCALE GENOMIC DNA]</scope>
    <source>
        <strain evidence="2">NAU3</strain>
        <tissue evidence="2">Gut</tissue>
    </source>
</reference>
<dbReference type="Proteomes" id="UP001281761">
    <property type="component" value="Unassembled WGS sequence"/>
</dbReference>
<evidence type="ECO:0000256" key="1">
    <source>
        <dbReference type="SAM" id="MobiDB-lite"/>
    </source>
</evidence>